<accession>A0A2T2WFQ2</accession>
<sequence>MDEHKQEGATNDTQNEMEEALNMEESLAFGLGEDARPGDILQGRVVHISQDGVLVDVGAKSEGIIHLRDLSHRRVERAEDVVQLGDVISVYVLGYEGEEGTLKLSKRRADEEKAWERLEEAQKNNEVLEAPIVEVVKGGLVADVGLRGFIPASLIAPGFVHDLEPFLGQTVRVRVIEIDRHKRRAILSRKEVLVEETRAKQDEVWSKIAEGQIWEGTVKSLTDFGAFIDLGGVDGLLHISEMSWSRISHPSELLQVGQPVRVKVIRLNPEKGKISLGLRQVEGNPWDNVADRYLEGRIYRGQVVRLATFGVFVQLEPGVDGLVHISQLADYRVGHPSEVVQVGDEIAVKVLQVDAEHKRISLSKREADAEGGLAATALDETESPAVEDPGPRRMAAYHAGDWEDEIPGDEPDME</sequence>
<evidence type="ECO:0000256" key="2">
    <source>
        <dbReference type="ARBA" id="ARBA00022980"/>
    </source>
</evidence>
<evidence type="ECO:0000259" key="5">
    <source>
        <dbReference type="PROSITE" id="PS50126"/>
    </source>
</evidence>
<dbReference type="CDD" id="cd05688">
    <property type="entry name" value="S1_RPS1_repeat_ec3"/>
    <property type="match status" value="1"/>
</dbReference>
<feature type="domain" description="S1 motif" evidence="5">
    <location>
        <begin position="211"/>
        <end position="279"/>
    </location>
</feature>
<organism evidence="6 7">
    <name type="scientific">Sulfobacillus acidophilus</name>
    <dbReference type="NCBI Taxonomy" id="53633"/>
    <lineage>
        <taxon>Bacteria</taxon>
        <taxon>Bacillati</taxon>
        <taxon>Bacillota</taxon>
        <taxon>Clostridia</taxon>
        <taxon>Eubacteriales</taxon>
        <taxon>Clostridiales Family XVII. Incertae Sedis</taxon>
        <taxon>Sulfobacillus</taxon>
    </lineage>
</organism>
<dbReference type="InterPro" id="IPR050437">
    <property type="entry name" value="Ribos_protein_bS1-like"/>
</dbReference>
<feature type="domain" description="S1 motif" evidence="5">
    <location>
        <begin position="125"/>
        <end position="190"/>
    </location>
</feature>
<evidence type="ECO:0000313" key="7">
    <source>
        <dbReference type="Proteomes" id="UP000241848"/>
    </source>
</evidence>
<dbReference type="GO" id="GO:0005840">
    <property type="term" value="C:ribosome"/>
    <property type="evidence" value="ECO:0007669"/>
    <property type="project" value="UniProtKB-KW"/>
</dbReference>
<comment type="similarity">
    <text evidence="1">Belongs to the bacterial ribosomal protein bS1 family.</text>
</comment>
<feature type="domain" description="S1 motif" evidence="5">
    <location>
        <begin position="38"/>
        <end position="107"/>
    </location>
</feature>
<dbReference type="Proteomes" id="UP000241848">
    <property type="component" value="Unassembled WGS sequence"/>
</dbReference>
<dbReference type="GO" id="GO:0003735">
    <property type="term" value="F:structural constituent of ribosome"/>
    <property type="evidence" value="ECO:0007669"/>
    <property type="project" value="TreeGrafter"/>
</dbReference>
<comment type="caution">
    <text evidence="6">The sequence shown here is derived from an EMBL/GenBank/DDBJ whole genome shotgun (WGS) entry which is preliminary data.</text>
</comment>
<name>A0A2T2WFQ2_9FIRM</name>
<reference evidence="6 7" key="1">
    <citation type="journal article" date="2014" name="BMC Genomics">
        <title>Comparison of environmental and isolate Sulfobacillus genomes reveals diverse carbon, sulfur, nitrogen, and hydrogen metabolisms.</title>
        <authorList>
            <person name="Justice N.B."/>
            <person name="Norman A."/>
            <person name="Brown C.T."/>
            <person name="Singh A."/>
            <person name="Thomas B.C."/>
            <person name="Banfield J.F."/>
        </authorList>
    </citation>
    <scope>NUCLEOTIDE SEQUENCE [LARGE SCALE GENOMIC DNA]</scope>
    <source>
        <strain evidence="6">AMDSBA3</strain>
    </source>
</reference>
<dbReference type="GO" id="GO:0006412">
    <property type="term" value="P:translation"/>
    <property type="evidence" value="ECO:0007669"/>
    <property type="project" value="TreeGrafter"/>
</dbReference>
<dbReference type="CDD" id="cd04465">
    <property type="entry name" value="S1_RPS1_repeat_ec2_hs2"/>
    <property type="match status" value="1"/>
</dbReference>
<dbReference type="PRINTS" id="PR00681">
    <property type="entry name" value="RIBOSOMALS1"/>
</dbReference>
<dbReference type="CDD" id="cd05687">
    <property type="entry name" value="S1_RPS1_repeat_ec1_hs1"/>
    <property type="match status" value="1"/>
</dbReference>
<dbReference type="InterPro" id="IPR035104">
    <property type="entry name" value="Ribosomal_protein_S1-like"/>
</dbReference>
<dbReference type="InterPro" id="IPR012340">
    <property type="entry name" value="NA-bd_OB-fold"/>
</dbReference>
<dbReference type="SMART" id="SM00316">
    <property type="entry name" value="S1"/>
    <property type="match status" value="4"/>
</dbReference>
<evidence type="ECO:0000256" key="4">
    <source>
        <dbReference type="SAM" id="MobiDB-lite"/>
    </source>
</evidence>
<evidence type="ECO:0000313" key="6">
    <source>
        <dbReference type="EMBL" id="PSR21066.1"/>
    </source>
</evidence>
<dbReference type="GO" id="GO:0003729">
    <property type="term" value="F:mRNA binding"/>
    <property type="evidence" value="ECO:0007669"/>
    <property type="project" value="UniProtKB-ARBA"/>
</dbReference>
<evidence type="ECO:0000256" key="1">
    <source>
        <dbReference type="ARBA" id="ARBA00006767"/>
    </source>
</evidence>
<keyword evidence="3" id="KW-0687">Ribonucleoprotein</keyword>
<gene>
    <name evidence="6" type="ORF">C7B45_12215</name>
</gene>
<dbReference type="FunFam" id="2.40.50.140:FF:000051">
    <property type="entry name" value="RNA-binding transcriptional accessory protein"/>
    <property type="match status" value="2"/>
</dbReference>
<feature type="domain" description="S1 motif" evidence="5">
    <location>
        <begin position="296"/>
        <end position="365"/>
    </location>
</feature>
<dbReference type="InterPro" id="IPR003029">
    <property type="entry name" value="S1_domain"/>
</dbReference>
<evidence type="ECO:0000256" key="3">
    <source>
        <dbReference type="ARBA" id="ARBA00023274"/>
    </source>
</evidence>
<dbReference type="NCBIfam" id="NF005208">
    <property type="entry name" value="PRK06676.1"/>
    <property type="match status" value="1"/>
</dbReference>
<dbReference type="GO" id="GO:0005737">
    <property type="term" value="C:cytoplasm"/>
    <property type="evidence" value="ECO:0007669"/>
    <property type="project" value="UniProtKB-ARBA"/>
</dbReference>
<dbReference type="AlphaFoldDB" id="A0A2T2WFQ2"/>
<keyword evidence="2 6" id="KW-0689">Ribosomal protein</keyword>
<proteinExistence type="inferred from homology"/>
<dbReference type="PANTHER" id="PTHR10724">
    <property type="entry name" value="30S RIBOSOMAL PROTEIN S1"/>
    <property type="match status" value="1"/>
</dbReference>
<dbReference type="EMBL" id="PXYV01000043">
    <property type="protein sequence ID" value="PSR21066.1"/>
    <property type="molecule type" value="Genomic_DNA"/>
</dbReference>
<dbReference type="SUPFAM" id="SSF50249">
    <property type="entry name" value="Nucleic acid-binding proteins"/>
    <property type="match status" value="4"/>
</dbReference>
<dbReference type="Gene3D" id="2.40.50.140">
    <property type="entry name" value="Nucleic acid-binding proteins"/>
    <property type="match status" value="4"/>
</dbReference>
<dbReference type="PROSITE" id="PS50126">
    <property type="entry name" value="S1"/>
    <property type="match status" value="4"/>
</dbReference>
<feature type="region of interest" description="Disordered" evidence="4">
    <location>
        <begin position="371"/>
        <end position="393"/>
    </location>
</feature>
<dbReference type="Pfam" id="PF00575">
    <property type="entry name" value="S1"/>
    <property type="match status" value="4"/>
</dbReference>
<dbReference type="PANTHER" id="PTHR10724:SF7">
    <property type="entry name" value="SMALL RIBOSOMAL SUBUNIT PROTEIN BS1C"/>
    <property type="match status" value="1"/>
</dbReference>
<protein>
    <submittedName>
        <fullName evidence="6">30S ribosomal protein S1</fullName>
    </submittedName>
</protein>